<evidence type="ECO:0000313" key="6">
    <source>
        <dbReference type="Proteomes" id="UP000177579"/>
    </source>
</evidence>
<evidence type="ECO:0000259" key="4">
    <source>
        <dbReference type="Pfam" id="PF07687"/>
    </source>
</evidence>
<comment type="caution">
    <text evidence="5">The sequence shown here is derived from an EMBL/GenBank/DDBJ whole genome shotgun (WGS) entry which is preliminary data.</text>
</comment>
<proteinExistence type="predicted"/>
<dbReference type="Pfam" id="PF01546">
    <property type="entry name" value="Peptidase_M20"/>
    <property type="match status" value="1"/>
</dbReference>
<dbReference type="GO" id="GO:0008233">
    <property type="term" value="F:peptidase activity"/>
    <property type="evidence" value="ECO:0007669"/>
    <property type="project" value="UniProtKB-KW"/>
</dbReference>
<dbReference type="EMBL" id="MFGO01000004">
    <property type="protein sequence ID" value="OGF41844.1"/>
    <property type="molecule type" value="Genomic_DNA"/>
</dbReference>
<keyword evidence="1" id="KW-0645">Protease</keyword>
<accession>A0A1F5TST6</accession>
<dbReference type="PANTHER" id="PTHR43270">
    <property type="entry name" value="BETA-ALA-HIS DIPEPTIDASE"/>
    <property type="match status" value="1"/>
</dbReference>
<organism evidence="5 6">
    <name type="scientific">Candidatus Falkowbacteria bacterium RIFOXYD2_FULL_34_120</name>
    <dbReference type="NCBI Taxonomy" id="1798007"/>
    <lineage>
        <taxon>Bacteria</taxon>
        <taxon>Candidatus Falkowiibacteriota</taxon>
    </lineage>
</organism>
<dbReference type="NCBIfam" id="NF006053">
    <property type="entry name" value="PRK08201.1"/>
    <property type="match status" value="1"/>
</dbReference>
<name>A0A1F5TST6_9BACT</name>
<keyword evidence="3" id="KW-0378">Hydrolase</keyword>
<dbReference type="InterPro" id="IPR002933">
    <property type="entry name" value="Peptidase_M20"/>
</dbReference>
<dbReference type="Gene3D" id="3.30.70.360">
    <property type="match status" value="1"/>
</dbReference>
<protein>
    <submittedName>
        <fullName evidence="5">Peptidase dimerization domain protein</fullName>
    </submittedName>
</protein>
<feature type="domain" description="Peptidase M20 dimerisation" evidence="4">
    <location>
        <begin position="192"/>
        <end position="350"/>
    </location>
</feature>
<dbReference type="GO" id="GO:0006508">
    <property type="term" value="P:proteolysis"/>
    <property type="evidence" value="ECO:0007669"/>
    <property type="project" value="UniProtKB-KW"/>
</dbReference>
<dbReference type="SUPFAM" id="SSF53187">
    <property type="entry name" value="Zn-dependent exopeptidases"/>
    <property type="match status" value="1"/>
</dbReference>
<keyword evidence="2" id="KW-0479">Metal-binding</keyword>
<gene>
    <name evidence="5" type="ORF">A2531_05455</name>
</gene>
<evidence type="ECO:0000313" key="5">
    <source>
        <dbReference type="EMBL" id="OGF41844.1"/>
    </source>
</evidence>
<dbReference type="NCBIfam" id="NF006579">
    <property type="entry name" value="PRK09104.1"/>
    <property type="match status" value="1"/>
</dbReference>
<dbReference type="InterPro" id="IPR011650">
    <property type="entry name" value="Peptidase_M20_dimer"/>
</dbReference>
<evidence type="ECO:0000256" key="3">
    <source>
        <dbReference type="ARBA" id="ARBA00022801"/>
    </source>
</evidence>
<dbReference type="Pfam" id="PF07687">
    <property type="entry name" value="M20_dimer"/>
    <property type="match status" value="1"/>
</dbReference>
<reference evidence="5 6" key="1">
    <citation type="journal article" date="2016" name="Nat. Commun.">
        <title>Thousands of microbial genomes shed light on interconnected biogeochemical processes in an aquifer system.</title>
        <authorList>
            <person name="Anantharaman K."/>
            <person name="Brown C.T."/>
            <person name="Hug L.A."/>
            <person name="Sharon I."/>
            <person name="Castelle C.J."/>
            <person name="Probst A.J."/>
            <person name="Thomas B.C."/>
            <person name="Singh A."/>
            <person name="Wilkins M.J."/>
            <person name="Karaoz U."/>
            <person name="Brodie E.L."/>
            <person name="Williams K.H."/>
            <person name="Hubbard S.S."/>
            <person name="Banfield J.F."/>
        </authorList>
    </citation>
    <scope>NUCLEOTIDE SEQUENCE [LARGE SCALE GENOMIC DNA]</scope>
</reference>
<evidence type="ECO:0000256" key="2">
    <source>
        <dbReference type="ARBA" id="ARBA00022723"/>
    </source>
</evidence>
<sequence>MTNIKSYLKQNKKRILGELLEFLSIPSVSAQVKYKKDVAKTAKFVADKLKEAGGQNIKTFSTSGHPIVYGEKIINKKLPTVLVYGHYDVQPVDPINLWINPPFKPIIKNNKIYARGSSDDKGQVFIHIKAFEYLLKEKKMHTNIKFVIEGEEEISSVNLEKFIRDHKQKLKADTTLISDTEILNENTPSITTGLRGLAYFEVEIIGPNRDLHSGLYGGAVANPINTLCEMIAKLKNKNKKITIPGFYDGVKLSLKEKNEITKIPFNLKKYKKQINITDIEGEDGFSTMERLCTRPSLDVNGVWGGYIEEGSKTVIPSKAHAKISMRLVPGQNPKIIKKNFIKYFKSLAPKSVRVNIKTFHASAALLTPTNSQEYKAASDAYKKAFGKKPLSVRGSASIPITNIFNEVLGATPLLLGFGLDTDAIHSPNEHFGIDRLFKGIETIVYFYENLN</sequence>
<dbReference type="Proteomes" id="UP000177579">
    <property type="component" value="Unassembled WGS sequence"/>
</dbReference>
<dbReference type="InterPro" id="IPR051458">
    <property type="entry name" value="Cyt/Met_Dipeptidase"/>
</dbReference>
<dbReference type="AlphaFoldDB" id="A0A1F5TST6"/>
<dbReference type="GO" id="GO:0046872">
    <property type="term" value="F:metal ion binding"/>
    <property type="evidence" value="ECO:0007669"/>
    <property type="project" value="UniProtKB-KW"/>
</dbReference>
<dbReference type="Gene3D" id="3.40.630.10">
    <property type="entry name" value="Zn peptidases"/>
    <property type="match status" value="1"/>
</dbReference>
<evidence type="ECO:0000256" key="1">
    <source>
        <dbReference type="ARBA" id="ARBA00022670"/>
    </source>
</evidence>
<dbReference type="PANTHER" id="PTHR43270:SF12">
    <property type="entry name" value="SUCCINYL-DIAMINOPIMELATE DESUCCINYLASE"/>
    <property type="match status" value="1"/>
</dbReference>